<dbReference type="PROSITE" id="PS50088">
    <property type="entry name" value="ANK_REPEAT"/>
    <property type="match status" value="2"/>
</dbReference>
<dbReference type="PROSITE" id="PS50297">
    <property type="entry name" value="ANK_REP_REGION"/>
    <property type="match status" value="2"/>
</dbReference>
<dbReference type="PANTHER" id="PTHR24171:SF8">
    <property type="entry name" value="BRCA1-ASSOCIATED RING DOMAIN PROTEIN 1"/>
    <property type="match status" value="1"/>
</dbReference>
<dbReference type="AlphaFoldDB" id="A0A1P8KAC2"/>
<dbReference type="EMBL" id="CP019239">
    <property type="protein sequence ID" value="APW42925.1"/>
    <property type="molecule type" value="Genomic_DNA"/>
</dbReference>
<dbReference type="eggNOG" id="COG0666">
    <property type="taxonomic scope" value="Bacteria"/>
</dbReference>
<evidence type="ECO:0000313" key="5">
    <source>
        <dbReference type="Proteomes" id="UP000186110"/>
    </source>
</evidence>
<dbReference type="STRING" id="1484693.RS694_10525"/>
<dbReference type="RefSeq" id="WP_029705732.1">
    <property type="nucleotide sequence ID" value="NZ_CP019239.1"/>
</dbReference>
<protein>
    <submittedName>
        <fullName evidence="4">Uncharacterized protein</fullName>
    </submittedName>
</protein>
<keyword evidence="2 3" id="KW-0040">ANK repeat</keyword>
<dbReference type="Pfam" id="PF12796">
    <property type="entry name" value="Ank_2"/>
    <property type="match status" value="1"/>
</dbReference>
<evidence type="ECO:0000256" key="3">
    <source>
        <dbReference type="PROSITE-ProRule" id="PRU00023"/>
    </source>
</evidence>
<dbReference type="InterPro" id="IPR002110">
    <property type="entry name" value="Ankyrin_rpt"/>
</dbReference>
<name>A0A1P8KAC2_9BURK</name>
<gene>
    <name evidence="4" type="ORF">RS694_10525</name>
</gene>
<reference evidence="4 5" key="1">
    <citation type="submission" date="2017-01" db="EMBL/GenBank/DDBJ databases">
        <authorList>
            <person name="Mah S.A."/>
            <person name="Swanson W.J."/>
            <person name="Moy G.W."/>
            <person name="Vacquier V.D."/>
        </authorList>
    </citation>
    <scope>NUCLEOTIDE SEQUENCE [LARGE SCALE GENOMIC DNA]</scope>
    <source>
        <strain evidence="4 5">DSM 22694</strain>
    </source>
</reference>
<dbReference type="Pfam" id="PF13857">
    <property type="entry name" value="Ank_5"/>
    <property type="match status" value="1"/>
</dbReference>
<evidence type="ECO:0000256" key="2">
    <source>
        <dbReference type="ARBA" id="ARBA00023043"/>
    </source>
</evidence>
<evidence type="ECO:0000313" key="4">
    <source>
        <dbReference type="EMBL" id="APW42925.1"/>
    </source>
</evidence>
<dbReference type="Proteomes" id="UP000186110">
    <property type="component" value="Chromosome"/>
</dbReference>
<dbReference type="GO" id="GO:0004842">
    <property type="term" value="F:ubiquitin-protein transferase activity"/>
    <property type="evidence" value="ECO:0007669"/>
    <property type="project" value="TreeGrafter"/>
</dbReference>
<dbReference type="GO" id="GO:0085020">
    <property type="term" value="P:protein K6-linked ubiquitination"/>
    <property type="evidence" value="ECO:0007669"/>
    <property type="project" value="TreeGrafter"/>
</dbReference>
<feature type="repeat" description="ANK" evidence="3">
    <location>
        <begin position="153"/>
        <end position="185"/>
    </location>
</feature>
<dbReference type="PRINTS" id="PR01415">
    <property type="entry name" value="ANKYRIN"/>
</dbReference>
<dbReference type="Gene3D" id="1.25.40.20">
    <property type="entry name" value="Ankyrin repeat-containing domain"/>
    <property type="match status" value="1"/>
</dbReference>
<organism evidence="4 5">
    <name type="scientific">Rhodoferax saidenbachensis</name>
    <dbReference type="NCBI Taxonomy" id="1484693"/>
    <lineage>
        <taxon>Bacteria</taxon>
        <taxon>Pseudomonadati</taxon>
        <taxon>Pseudomonadota</taxon>
        <taxon>Betaproteobacteria</taxon>
        <taxon>Burkholderiales</taxon>
        <taxon>Comamonadaceae</taxon>
        <taxon>Rhodoferax</taxon>
    </lineage>
</organism>
<keyword evidence="1" id="KW-0677">Repeat</keyword>
<accession>A0A1P8KAC2</accession>
<keyword evidence="5" id="KW-1185">Reference proteome</keyword>
<dbReference type="KEGG" id="rsb:RS694_10525"/>
<feature type="repeat" description="ANK" evidence="3">
    <location>
        <begin position="120"/>
        <end position="152"/>
    </location>
</feature>
<dbReference type="InterPro" id="IPR036770">
    <property type="entry name" value="Ankyrin_rpt-contain_sf"/>
</dbReference>
<dbReference type="SUPFAM" id="SSF48403">
    <property type="entry name" value="Ankyrin repeat"/>
    <property type="match status" value="1"/>
</dbReference>
<proteinExistence type="predicted"/>
<dbReference type="PANTHER" id="PTHR24171">
    <property type="entry name" value="ANKYRIN REPEAT DOMAIN-CONTAINING PROTEIN 39-RELATED"/>
    <property type="match status" value="1"/>
</dbReference>
<evidence type="ECO:0000256" key="1">
    <source>
        <dbReference type="ARBA" id="ARBA00022737"/>
    </source>
</evidence>
<sequence>MRKYFKYVVYLYVLIGFSFANAGSYEDFFMAIKQDNAGTIGNLLQRGFDPNTLDPNGQFGLILALREESAKVIDTLIANPATRVEVRTAQDESPLMLAAIKGMPDVCAKLIARDADVNKTGWTPLHYAATGGHVDIIQMLLNNHAYIDAASPNKSTPLMMAAGYGTSAAVQALLAGGADPMLKNALGLTAIDFARNGQKPDAVEILSAAIRARVPKGTW</sequence>
<dbReference type="SMART" id="SM00248">
    <property type="entry name" value="ANK"/>
    <property type="match status" value="4"/>
</dbReference>